<protein>
    <submittedName>
        <fullName evidence="1">Uncharacterized protein</fullName>
    </submittedName>
</protein>
<dbReference type="AlphaFoldDB" id="A0A1Y3B4D9"/>
<name>A0A1Y3B4D9_EURMA</name>
<evidence type="ECO:0000313" key="2">
    <source>
        <dbReference type="Proteomes" id="UP000194236"/>
    </source>
</evidence>
<gene>
    <name evidence="1" type="ORF">BLA29_014485</name>
</gene>
<dbReference type="EMBL" id="MUJZ01044566">
    <property type="protein sequence ID" value="OTF74934.1"/>
    <property type="molecule type" value="Genomic_DNA"/>
</dbReference>
<proteinExistence type="predicted"/>
<keyword evidence="2" id="KW-1185">Reference proteome</keyword>
<sequence>MSYFDNLYIISYNGYCIYNGPTKDLVAKLSSFGLHCPQYHNPADFVIEVATGDFGQDVIIGMENHFRQICEDQTSNCLDRDGVETMKSLSIHKL</sequence>
<feature type="non-terminal residue" evidence="1">
    <location>
        <position position="94"/>
    </location>
</feature>
<comment type="caution">
    <text evidence="1">The sequence shown here is derived from an EMBL/GenBank/DDBJ whole genome shotgun (WGS) entry which is preliminary data.</text>
</comment>
<accession>A0A1Y3B4D9</accession>
<dbReference type="OrthoDB" id="10042850at2759"/>
<evidence type="ECO:0000313" key="1">
    <source>
        <dbReference type="EMBL" id="OTF74934.1"/>
    </source>
</evidence>
<reference evidence="1 2" key="1">
    <citation type="submission" date="2017-03" db="EMBL/GenBank/DDBJ databases">
        <title>Genome Survey of Euroglyphus maynei.</title>
        <authorList>
            <person name="Arlian L.G."/>
            <person name="Morgan M.S."/>
            <person name="Rider S.D."/>
        </authorList>
    </citation>
    <scope>NUCLEOTIDE SEQUENCE [LARGE SCALE GENOMIC DNA]</scope>
    <source>
        <strain evidence="1">Arlian Lab</strain>
        <tissue evidence="1">Whole body</tissue>
    </source>
</reference>
<organism evidence="1 2">
    <name type="scientific">Euroglyphus maynei</name>
    <name type="common">Mayne's house dust mite</name>
    <dbReference type="NCBI Taxonomy" id="6958"/>
    <lineage>
        <taxon>Eukaryota</taxon>
        <taxon>Metazoa</taxon>
        <taxon>Ecdysozoa</taxon>
        <taxon>Arthropoda</taxon>
        <taxon>Chelicerata</taxon>
        <taxon>Arachnida</taxon>
        <taxon>Acari</taxon>
        <taxon>Acariformes</taxon>
        <taxon>Sarcoptiformes</taxon>
        <taxon>Astigmata</taxon>
        <taxon>Psoroptidia</taxon>
        <taxon>Analgoidea</taxon>
        <taxon>Pyroglyphidae</taxon>
        <taxon>Pyroglyphinae</taxon>
        <taxon>Euroglyphus</taxon>
    </lineage>
</organism>
<dbReference type="Proteomes" id="UP000194236">
    <property type="component" value="Unassembled WGS sequence"/>
</dbReference>